<proteinExistence type="predicted"/>
<evidence type="ECO:0000256" key="8">
    <source>
        <dbReference type="SAM" id="MobiDB-lite"/>
    </source>
</evidence>
<keyword evidence="6 9" id="KW-0472">Membrane</keyword>
<reference evidence="10" key="2">
    <citation type="submission" date="2023-04" db="EMBL/GenBank/DDBJ databases">
        <authorList>
            <person name="Bu L."/>
            <person name="Lu L."/>
            <person name="Laidemitt M.R."/>
            <person name="Zhang S.M."/>
            <person name="Mutuku M."/>
            <person name="Mkoji G."/>
            <person name="Steinauer M."/>
            <person name="Loker E.S."/>
        </authorList>
    </citation>
    <scope>NUCLEOTIDE SEQUENCE</scope>
    <source>
        <strain evidence="10">KasaAsao</strain>
        <tissue evidence="10">Whole Snail</tissue>
    </source>
</reference>
<evidence type="ECO:0000313" key="10">
    <source>
        <dbReference type="EMBL" id="KAK0066509.1"/>
    </source>
</evidence>
<feature type="transmembrane region" description="Helical" evidence="9">
    <location>
        <begin position="456"/>
        <end position="475"/>
    </location>
</feature>
<evidence type="ECO:0000256" key="3">
    <source>
        <dbReference type="ARBA" id="ARBA00022475"/>
    </source>
</evidence>
<evidence type="ECO:0000256" key="2">
    <source>
        <dbReference type="ARBA" id="ARBA00022448"/>
    </source>
</evidence>
<dbReference type="Proteomes" id="UP001233172">
    <property type="component" value="Unassembled WGS sequence"/>
</dbReference>
<keyword evidence="11" id="KW-1185">Reference proteome</keyword>
<feature type="transmembrane region" description="Helical" evidence="9">
    <location>
        <begin position="343"/>
        <end position="371"/>
    </location>
</feature>
<evidence type="ECO:0000256" key="5">
    <source>
        <dbReference type="ARBA" id="ARBA00022989"/>
    </source>
</evidence>
<sequence>MSDSFLSFLPSIWKYAKNDNSTDDEPMCVSEINHYKFYQFSLVPAFLLTLLFAASKKRRQKLLSVLDGRPGLIYPMDTLTRSSRISYCCAFGATAFLVYVILLEHRFAIQYDGPIALKSLIAVLSMFVYGMVFFPVFASLALATALSYLLGSLYTWMFLVVDVYKLTECSFTVEARAILFVRAIPSLLCLGYLSISMPIRFVLACWNRRFFLSSEDETPPFESLDDIKESFQGKHVQKLLRKPEFKAKKVGAVNIIKSVFSNKVYELFYHRKRGFRYPSRLISVMFIAGCVIYVLTVELLVQVIQYIDLAETFIETQLQALGFDDEDEDYPVDPDQIPPSLQIGLLIAQVLYGSLIATAITAGLTTFINILHMLSSFRSNLLALYRGDYSNIPPPSSKSATSLCLGSLKYAGFQVAYIVWAFIISSIIIFLFCIILSFIILILLEGYTDWLVNKVLQIWPSVLVAVALMIIQKLLATFLFLQDRGQHLRLDNRRFFFIFTYFMFFYNIFLGLISCLMRIIKAMVVGTLFLARLDNSTLPRKFEFLDPGFAAYQGYIHMEAAHTHPVVLVFLRLLVSLSKSRKLDTSDCVKIEMSNNAVATNGNPESMIKLNQKDTEKCRPVNLAARSNWLVTYTLLHNPQVRLYRKGFIQAMKKARAEGLKIPISDKPITDFDLVKTQEQREQERLEEAQKLQGSEPKKSVFSNFSFSQNSSQNSSSESSEKANKKKKHFWFGKKKRSAEDDAPSVEDKGSALEVLKSGEEEEGELVEEAVEEEVPGKTNGSGNQDTVIDIDHTTGAVNI</sequence>
<evidence type="ECO:0000256" key="6">
    <source>
        <dbReference type="ARBA" id="ARBA00023136"/>
    </source>
</evidence>
<dbReference type="PANTHER" id="PTHR21444">
    <property type="entry name" value="COILED-COIL DOMAIN-CONTAINING PROTEIN 180"/>
    <property type="match status" value="1"/>
</dbReference>
<feature type="compositionally biased region" description="Acidic residues" evidence="8">
    <location>
        <begin position="760"/>
        <end position="774"/>
    </location>
</feature>
<dbReference type="GO" id="GO:0038023">
    <property type="term" value="F:signaling receptor activity"/>
    <property type="evidence" value="ECO:0007669"/>
    <property type="project" value="InterPro"/>
</dbReference>
<feature type="transmembrane region" description="Helical" evidence="9">
    <location>
        <begin position="37"/>
        <end position="54"/>
    </location>
</feature>
<evidence type="ECO:0000313" key="11">
    <source>
        <dbReference type="Proteomes" id="UP001233172"/>
    </source>
</evidence>
<organism evidence="10 11">
    <name type="scientific">Biomphalaria pfeifferi</name>
    <name type="common">Bloodfluke planorb</name>
    <name type="synonym">Freshwater snail</name>
    <dbReference type="NCBI Taxonomy" id="112525"/>
    <lineage>
        <taxon>Eukaryota</taxon>
        <taxon>Metazoa</taxon>
        <taxon>Spiralia</taxon>
        <taxon>Lophotrochozoa</taxon>
        <taxon>Mollusca</taxon>
        <taxon>Gastropoda</taxon>
        <taxon>Heterobranchia</taxon>
        <taxon>Euthyneura</taxon>
        <taxon>Panpulmonata</taxon>
        <taxon>Hygrophila</taxon>
        <taxon>Lymnaeoidea</taxon>
        <taxon>Planorbidae</taxon>
        <taxon>Biomphalaria</taxon>
    </lineage>
</organism>
<dbReference type="GO" id="GO:0034632">
    <property type="term" value="F:retinol transmembrane transporter activity"/>
    <property type="evidence" value="ECO:0007669"/>
    <property type="project" value="InterPro"/>
</dbReference>
<dbReference type="GO" id="GO:0071939">
    <property type="term" value="P:vitamin A import into cell"/>
    <property type="evidence" value="ECO:0007669"/>
    <property type="project" value="TreeGrafter"/>
</dbReference>
<feature type="transmembrane region" description="Helical" evidence="9">
    <location>
        <begin position="495"/>
        <end position="520"/>
    </location>
</feature>
<feature type="compositionally biased region" description="Basic residues" evidence="8">
    <location>
        <begin position="724"/>
        <end position="737"/>
    </location>
</feature>
<keyword evidence="2" id="KW-0813">Transport</keyword>
<accession>A0AAD8C4X9</accession>
<protein>
    <submittedName>
        <fullName evidence="10">Stimulated by retinoic acid 6 protein isoform X1</fullName>
    </submittedName>
</protein>
<feature type="transmembrane region" description="Helical" evidence="9">
    <location>
        <begin position="281"/>
        <end position="304"/>
    </location>
</feature>
<feature type="compositionally biased region" description="Low complexity" evidence="8">
    <location>
        <begin position="700"/>
        <end position="718"/>
    </location>
</feature>
<keyword evidence="4 9" id="KW-0812">Transmembrane</keyword>
<feature type="transmembrane region" description="Helical" evidence="9">
    <location>
        <begin position="417"/>
        <end position="444"/>
    </location>
</feature>
<reference evidence="10" key="1">
    <citation type="journal article" date="2023" name="PLoS Negl. Trop. Dis.">
        <title>A genome sequence for Biomphalaria pfeifferi, the major vector snail for the human-infecting parasite Schistosoma mansoni.</title>
        <authorList>
            <person name="Bu L."/>
            <person name="Lu L."/>
            <person name="Laidemitt M.R."/>
            <person name="Zhang S.M."/>
            <person name="Mutuku M."/>
            <person name="Mkoji G."/>
            <person name="Steinauer M."/>
            <person name="Loker E.S."/>
        </authorList>
    </citation>
    <scope>NUCLEOTIDE SEQUENCE</scope>
    <source>
        <strain evidence="10">KasaAsao</strain>
    </source>
</reference>
<dbReference type="InterPro" id="IPR026612">
    <property type="entry name" value="STRA6-like"/>
</dbReference>
<dbReference type="EMBL" id="JASAOG010000010">
    <property type="protein sequence ID" value="KAK0066509.1"/>
    <property type="molecule type" value="Genomic_DNA"/>
</dbReference>
<keyword evidence="5 9" id="KW-1133">Transmembrane helix</keyword>
<dbReference type="Pfam" id="PF14752">
    <property type="entry name" value="RBP_receptor"/>
    <property type="match status" value="1"/>
</dbReference>
<comment type="subcellular location">
    <subcellularLocation>
        <location evidence="1">Cell membrane</location>
        <topology evidence="1">Multi-pass membrane protein</topology>
    </subcellularLocation>
</comment>
<feature type="transmembrane region" description="Helical" evidence="9">
    <location>
        <begin position="140"/>
        <end position="159"/>
    </location>
</feature>
<evidence type="ECO:0000256" key="1">
    <source>
        <dbReference type="ARBA" id="ARBA00004651"/>
    </source>
</evidence>
<name>A0AAD8C4X9_BIOPF</name>
<gene>
    <name evidence="10" type="ORF">Bpfe_003941</name>
</gene>
<evidence type="ECO:0000256" key="9">
    <source>
        <dbReference type="SAM" id="Phobius"/>
    </source>
</evidence>
<dbReference type="AlphaFoldDB" id="A0AAD8C4X9"/>
<keyword evidence="3" id="KW-1003">Cell membrane</keyword>
<evidence type="ECO:0000256" key="7">
    <source>
        <dbReference type="ARBA" id="ARBA00023170"/>
    </source>
</evidence>
<evidence type="ECO:0000256" key="4">
    <source>
        <dbReference type="ARBA" id="ARBA00022692"/>
    </source>
</evidence>
<dbReference type="PANTHER" id="PTHR21444:SF15">
    <property type="entry name" value="RECEPTOR FOR RETINOL UPTAKE STRA6"/>
    <property type="match status" value="1"/>
</dbReference>
<feature type="transmembrane region" description="Helical" evidence="9">
    <location>
        <begin position="115"/>
        <end position="133"/>
    </location>
</feature>
<feature type="transmembrane region" description="Helical" evidence="9">
    <location>
        <begin position="179"/>
        <end position="203"/>
    </location>
</feature>
<comment type="caution">
    <text evidence="10">The sequence shown here is derived from an EMBL/GenBank/DDBJ whole genome shotgun (WGS) entry which is preliminary data.</text>
</comment>
<dbReference type="GO" id="GO:0005886">
    <property type="term" value="C:plasma membrane"/>
    <property type="evidence" value="ECO:0007669"/>
    <property type="project" value="UniProtKB-SubCell"/>
</dbReference>
<feature type="transmembrane region" description="Helical" evidence="9">
    <location>
        <begin position="85"/>
        <end position="103"/>
    </location>
</feature>
<feature type="region of interest" description="Disordered" evidence="8">
    <location>
        <begin position="686"/>
        <end position="800"/>
    </location>
</feature>
<keyword evidence="7" id="KW-0675">Receptor</keyword>